<reference evidence="3" key="1">
    <citation type="submission" date="2019-06" db="EMBL/GenBank/DDBJ databases">
        <authorList>
            <person name="Murdoch R.W."/>
            <person name="Fathepure B."/>
        </authorList>
    </citation>
    <scope>NUCLEOTIDE SEQUENCE</scope>
</reference>
<dbReference type="AlphaFoldDB" id="A0A5B8RCC9"/>
<dbReference type="Pfam" id="PF03551">
    <property type="entry name" value="PadR"/>
    <property type="match status" value="1"/>
</dbReference>
<accession>A0A5B8RCC9</accession>
<proteinExistence type="predicted"/>
<sequence>MALRFALLTALQECPATGYELTRTFRERLGHVWPASHQQIYRELARLHEAGHLAMEPLPHDDRPDAKRYRVTPAGEAALREWLAEPHAPPTVRDPFLVKLFAGELLDDAAMRVQVEQRRAYWQDRLAAYRGIETAYFQRASSLPRRYRLQYLALRRGIITAESLLEWLDELGAEFGPGRFGDCTGGRSSDN</sequence>
<evidence type="ECO:0000259" key="1">
    <source>
        <dbReference type="Pfam" id="PF03551"/>
    </source>
</evidence>
<dbReference type="InterPro" id="IPR036388">
    <property type="entry name" value="WH-like_DNA-bd_sf"/>
</dbReference>
<evidence type="ECO:0008006" key="4">
    <source>
        <dbReference type="Google" id="ProtNLM"/>
    </source>
</evidence>
<protein>
    <recommendedName>
        <fullName evidence="4">PadR family transcriptional regulator</fullName>
    </recommendedName>
</protein>
<feature type="domain" description="Transcription regulator PadR C-terminal" evidence="2">
    <location>
        <begin position="92"/>
        <end position="171"/>
    </location>
</feature>
<gene>
    <name evidence="3" type="ORF">KBTEX_01881</name>
</gene>
<dbReference type="Gene3D" id="6.10.140.190">
    <property type="match status" value="1"/>
</dbReference>
<evidence type="ECO:0000259" key="2">
    <source>
        <dbReference type="Pfam" id="PF10400"/>
    </source>
</evidence>
<feature type="domain" description="Transcription regulator PadR N-terminal" evidence="1">
    <location>
        <begin position="7"/>
        <end position="81"/>
    </location>
</feature>
<name>A0A5B8RCC9_9ZZZZ</name>
<dbReference type="EMBL" id="MN079104">
    <property type="protein sequence ID" value="QEA05558.1"/>
    <property type="molecule type" value="Genomic_DNA"/>
</dbReference>
<dbReference type="InterPro" id="IPR036390">
    <property type="entry name" value="WH_DNA-bd_sf"/>
</dbReference>
<evidence type="ECO:0000313" key="3">
    <source>
        <dbReference type="EMBL" id="QEA05558.1"/>
    </source>
</evidence>
<organism evidence="3">
    <name type="scientific">uncultured organism</name>
    <dbReference type="NCBI Taxonomy" id="155900"/>
    <lineage>
        <taxon>unclassified sequences</taxon>
        <taxon>environmental samples</taxon>
    </lineage>
</organism>
<dbReference type="Gene3D" id="1.10.10.10">
    <property type="entry name" value="Winged helix-like DNA-binding domain superfamily/Winged helix DNA-binding domain"/>
    <property type="match status" value="1"/>
</dbReference>
<dbReference type="SUPFAM" id="SSF46785">
    <property type="entry name" value="Winged helix' DNA-binding domain"/>
    <property type="match status" value="1"/>
</dbReference>
<dbReference type="PANTHER" id="PTHR43252:SF4">
    <property type="entry name" value="TRANSCRIPTIONAL REGULATORY PROTEIN"/>
    <property type="match status" value="1"/>
</dbReference>
<dbReference type="Pfam" id="PF10400">
    <property type="entry name" value="Vir_act_alpha_C"/>
    <property type="match status" value="1"/>
</dbReference>
<dbReference type="PANTHER" id="PTHR43252">
    <property type="entry name" value="TRANSCRIPTIONAL REGULATOR YQJI"/>
    <property type="match status" value="1"/>
</dbReference>
<dbReference type="InterPro" id="IPR005149">
    <property type="entry name" value="Tscrpt_reg_PadR_N"/>
</dbReference>
<dbReference type="InterPro" id="IPR018309">
    <property type="entry name" value="Tscrpt_reg_PadR_C"/>
</dbReference>